<evidence type="ECO:0000256" key="1">
    <source>
        <dbReference type="SAM" id="MobiDB-lite"/>
    </source>
</evidence>
<organism evidence="2 3">
    <name type="scientific">Trichinella nelsoni</name>
    <dbReference type="NCBI Taxonomy" id="6336"/>
    <lineage>
        <taxon>Eukaryota</taxon>
        <taxon>Metazoa</taxon>
        <taxon>Ecdysozoa</taxon>
        <taxon>Nematoda</taxon>
        <taxon>Enoplea</taxon>
        <taxon>Dorylaimia</taxon>
        <taxon>Trichinellida</taxon>
        <taxon>Trichinellidae</taxon>
        <taxon>Trichinella</taxon>
    </lineage>
</organism>
<proteinExistence type="predicted"/>
<protein>
    <submittedName>
        <fullName evidence="2">Uncharacterized protein</fullName>
    </submittedName>
</protein>
<evidence type="ECO:0000313" key="2">
    <source>
        <dbReference type="EMBL" id="KRX21427.1"/>
    </source>
</evidence>
<reference evidence="2 3" key="1">
    <citation type="submission" date="2015-01" db="EMBL/GenBank/DDBJ databases">
        <title>Evolution of Trichinella species and genotypes.</title>
        <authorList>
            <person name="Korhonen P.K."/>
            <person name="Edoardo P."/>
            <person name="Giuseppe L.R."/>
            <person name="Gasser R.B."/>
        </authorList>
    </citation>
    <scope>NUCLEOTIDE SEQUENCE [LARGE SCALE GENOMIC DNA]</scope>
    <source>
        <strain evidence="2">ISS37</strain>
    </source>
</reference>
<comment type="caution">
    <text evidence="2">The sequence shown here is derived from an EMBL/GenBank/DDBJ whole genome shotgun (WGS) entry which is preliminary data.</text>
</comment>
<sequence>MHLVQHMRDALEYRRLVAGFLFNFQNIYLLCGSDGAVFLTLYNLPGSNRDSVILPINDPRIRFDALTRSVSVGSDSSTCNAFQNNSLTIRTIRSQYPPVHGAHAVMYLHFMRSAFAMQYIPKSMDSLKTGSIAMTENINLCNDASPISNCCSIFSENTFYSKCPLDYLMPHSSSRNCSWGSLSKRQSPSRQTSDNCPAMYVTNLAATNAAISSNLGIVTRFIRVTRYFDITNLVVISLSAETVLDYTTAP</sequence>
<dbReference type="EMBL" id="JYDL01000039">
    <property type="protein sequence ID" value="KRX21427.1"/>
    <property type="molecule type" value="Genomic_DNA"/>
</dbReference>
<keyword evidence="3" id="KW-1185">Reference proteome</keyword>
<dbReference type="Proteomes" id="UP000054630">
    <property type="component" value="Unassembled WGS sequence"/>
</dbReference>
<gene>
    <name evidence="2" type="ORF">T07_5737</name>
</gene>
<feature type="region of interest" description="Disordered" evidence="1">
    <location>
        <begin position="174"/>
        <end position="194"/>
    </location>
</feature>
<name>A0A0V0S3S3_9BILA</name>
<evidence type="ECO:0000313" key="3">
    <source>
        <dbReference type="Proteomes" id="UP000054630"/>
    </source>
</evidence>
<accession>A0A0V0S3S3</accession>
<dbReference type="AlphaFoldDB" id="A0A0V0S3S3"/>